<dbReference type="InterPro" id="IPR018611">
    <property type="entry name" value="Ufl1"/>
</dbReference>
<accession>A0A3P7QRK9</accession>
<protein>
    <recommendedName>
        <fullName evidence="2">E3 UFM1-protein ligase 1 homolog</fullName>
    </recommendedName>
    <alternativeName>
        <fullName evidence="3">E3 UFM1-protein transferase 1 homolog</fullName>
    </alternativeName>
</protein>
<dbReference type="GO" id="GO:0032434">
    <property type="term" value="P:regulation of proteasomal ubiquitin-dependent protein catabolic process"/>
    <property type="evidence" value="ECO:0007669"/>
    <property type="project" value="TreeGrafter"/>
</dbReference>
<comment type="function">
    <text evidence="1">E3 UFM1-protein ligase that mediates ufmylation of target proteins.</text>
</comment>
<dbReference type="AlphaFoldDB" id="A0A3P7QRK9"/>
<evidence type="ECO:0000256" key="3">
    <source>
        <dbReference type="ARBA" id="ARBA00030452"/>
    </source>
</evidence>
<dbReference type="PANTHER" id="PTHR31057">
    <property type="entry name" value="E3 UFM1-PROTEIN LIGASE 1"/>
    <property type="match status" value="1"/>
</dbReference>
<name>A0A3P7QRK9_CYLGO</name>
<evidence type="ECO:0000259" key="4">
    <source>
        <dbReference type="Pfam" id="PF09743"/>
    </source>
</evidence>
<feature type="non-terminal residue" evidence="5">
    <location>
        <position position="232"/>
    </location>
</feature>
<feature type="domain" description="E3 UFM1-protein ligase 1-like N-terminal" evidence="4">
    <location>
        <begin position="8"/>
        <end position="167"/>
    </location>
</feature>
<dbReference type="GO" id="GO:0005789">
    <property type="term" value="C:endoplasmic reticulum membrane"/>
    <property type="evidence" value="ECO:0007669"/>
    <property type="project" value="TreeGrafter"/>
</dbReference>
<organism evidence="5 6">
    <name type="scientific">Cylicostephanus goldi</name>
    <name type="common">Nematode worm</name>
    <dbReference type="NCBI Taxonomy" id="71465"/>
    <lineage>
        <taxon>Eukaryota</taxon>
        <taxon>Metazoa</taxon>
        <taxon>Ecdysozoa</taxon>
        <taxon>Nematoda</taxon>
        <taxon>Chromadorea</taxon>
        <taxon>Rhabditida</taxon>
        <taxon>Rhabditina</taxon>
        <taxon>Rhabditomorpha</taxon>
        <taxon>Strongyloidea</taxon>
        <taxon>Strongylidae</taxon>
        <taxon>Cylicostephanus</taxon>
    </lineage>
</organism>
<gene>
    <name evidence="5" type="ORF">CGOC_LOCUS12635</name>
</gene>
<reference evidence="5 6" key="1">
    <citation type="submission" date="2018-11" db="EMBL/GenBank/DDBJ databases">
        <authorList>
            <consortium name="Pathogen Informatics"/>
        </authorList>
    </citation>
    <scope>NUCLEOTIDE SEQUENCE [LARGE SCALE GENOMIC DNA]</scope>
</reference>
<dbReference type="Proteomes" id="UP000271889">
    <property type="component" value="Unassembled WGS sequence"/>
</dbReference>
<dbReference type="GO" id="GO:0034976">
    <property type="term" value="P:response to endoplasmic reticulum stress"/>
    <property type="evidence" value="ECO:0007669"/>
    <property type="project" value="TreeGrafter"/>
</dbReference>
<evidence type="ECO:0000256" key="2">
    <source>
        <dbReference type="ARBA" id="ARBA00014160"/>
    </source>
</evidence>
<dbReference type="InterPro" id="IPR056579">
    <property type="entry name" value="Ufl1_N"/>
</dbReference>
<evidence type="ECO:0000313" key="6">
    <source>
        <dbReference type="Proteomes" id="UP000271889"/>
    </source>
</evidence>
<sequence length="232" mass="25971">MRARKGRVRNECVALGGRAPLTDIATSLNVDLDHVERTAQKLVDEKVGFTISGGELFAEEYVTNLQSELRVLLQEHGFQTLSSLCKHWNLSQELLRSLLLDHLSSDFDGLIEGDTIYTTDYLNCRKNLLRAIMASITKPLPITAIQARVGLPIGRFWWAFDSLMESEENAFRQQEYIQTGVLKKLGLSEGSGSKNGQVEQILKEGDKSLKFQALPSILLSMPLFQQCLSTVK</sequence>
<evidence type="ECO:0000313" key="5">
    <source>
        <dbReference type="EMBL" id="VDN34452.1"/>
    </source>
</evidence>
<dbReference type="EMBL" id="UYRV01124618">
    <property type="protein sequence ID" value="VDN34452.1"/>
    <property type="molecule type" value="Genomic_DNA"/>
</dbReference>
<evidence type="ECO:0000256" key="1">
    <source>
        <dbReference type="ARBA" id="ARBA00003950"/>
    </source>
</evidence>
<dbReference type="Pfam" id="PF09743">
    <property type="entry name" value="E3_UFM1_ligase"/>
    <property type="match status" value="1"/>
</dbReference>
<dbReference type="PANTHER" id="PTHR31057:SF0">
    <property type="entry name" value="E3 UFM1-PROTEIN LIGASE 1"/>
    <property type="match status" value="1"/>
</dbReference>
<dbReference type="OrthoDB" id="10258297at2759"/>
<dbReference type="GO" id="GO:1990592">
    <property type="term" value="P:protein K69-linked ufmylation"/>
    <property type="evidence" value="ECO:0007669"/>
    <property type="project" value="TreeGrafter"/>
</dbReference>
<keyword evidence="6" id="KW-1185">Reference proteome</keyword>
<dbReference type="GO" id="GO:0061666">
    <property type="term" value="F:UFM1 ligase activity"/>
    <property type="evidence" value="ECO:0007669"/>
    <property type="project" value="InterPro"/>
</dbReference>
<proteinExistence type="predicted"/>